<name>E4XUU0_OIKDI</name>
<evidence type="ECO:0000313" key="5">
    <source>
        <dbReference type="EMBL" id="CBY13487.1"/>
    </source>
</evidence>
<keyword evidence="3" id="KW-0378">Hydrolase</keyword>
<dbReference type="PANTHER" id="PTHR42693:SF53">
    <property type="entry name" value="ENDO-4-O-SULFATASE"/>
    <property type="match status" value="1"/>
</dbReference>
<evidence type="ECO:0000313" key="6">
    <source>
        <dbReference type="Proteomes" id="UP000001307"/>
    </source>
</evidence>
<dbReference type="InterPro" id="IPR000917">
    <property type="entry name" value="Sulfatase_N"/>
</dbReference>
<evidence type="ECO:0000256" key="3">
    <source>
        <dbReference type="ARBA" id="ARBA00022801"/>
    </source>
</evidence>
<feature type="domain" description="Sulfatase N-terminal" evidence="4">
    <location>
        <begin position="19"/>
        <end position="422"/>
    </location>
</feature>
<accession>E4XUU0</accession>
<protein>
    <recommendedName>
        <fullName evidence="4">Sulfatase N-terminal domain-containing protein</fullName>
    </recommendedName>
</protein>
<keyword evidence="6" id="KW-1185">Reference proteome</keyword>
<comment type="cofactor">
    <cofactor evidence="1">
        <name>Ca(2+)</name>
        <dbReference type="ChEBI" id="CHEBI:29108"/>
    </cofactor>
</comment>
<reference evidence="5" key="1">
    <citation type="journal article" date="2010" name="Science">
        <title>Plasticity of animal genome architecture unmasked by rapid evolution of a pelagic tunicate.</title>
        <authorList>
            <person name="Denoeud F."/>
            <person name="Henriet S."/>
            <person name="Mungpakdee S."/>
            <person name="Aury J.M."/>
            <person name="Da Silva C."/>
            <person name="Brinkmann H."/>
            <person name="Mikhaleva J."/>
            <person name="Olsen L.C."/>
            <person name="Jubin C."/>
            <person name="Canestro C."/>
            <person name="Bouquet J.M."/>
            <person name="Danks G."/>
            <person name="Poulain J."/>
            <person name="Campsteijn C."/>
            <person name="Adamski M."/>
            <person name="Cross I."/>
            <person name="Yadetie F."/>
            <person name="Muffato M."/>
            <person name="Louis A."/>
            <person name="Butcher S."/>
            <person name="Tsagkogeorga G."/>
            <person name="Konrad A."/>
            <person name="Singh S."/>
            <person name="Jensen M.F."/>
            <person name="Cong E.H."/>
            <person name="Eikeseth-Otteraa H."/>
            <person name="Noel B."/>
            <person name="Anthouard V."/>
            <person name="Porcel B.M."/>
            <person name="Kachouri-Lafond R."/>
            <person name="Nishino A."/>
            <person name="Ugolini M."/>
            <person name="Chourrout P."/>
            <person name="Nishida H."/>
            <person name="Aasland R."/>
            <person name="Huzurbazar S."/>
            <person name="Westhof E."/>
            <person name="Delsuc F."/>
            <person name="Lehrach H."/>
            <person name="Reinhardt R."/>
            <person name="Weissenbach J."/>
            <person name="Roy S.W."/>
            <person name="Artiguenave F."/>
            <person name="Postlethwait J.H."/>
            <person name="Manak J.R."/>
            <person name="Thompson E.M."/>
            <person name="Jaillon O."/>
            <person name="Du Pasquier L."/>
            <person name="Boudinot P."/>
            <person name="Liberles D.A."/>
            <person name="Volff J.N."/>
            <person name="Philippe H."/>
            <person name="Lenhard B."/>
            <person name="Roest Crollius H."/>
            <person name="Wincker P."/>
            <person name="Chourrout D."/>
        </authorList>
    </citation>
    <scope>NUCLEOTIDE SEQUENCE [LARGE SCALE GENOMIC DNA]</scope>
</reference>
<dbReference type="EMBL" id="FN653191">
    <property type="protein sequence ID" value="CBY13487.1"/>
    <property type="molecule type" value="Genomic_DNA"/>
</dbReference>
<dbReference type="GO" id="GO:0004065">
    <property type="term" value="F:arylsulfatase activity"/>
    <property type="evidence" value="ECO:0007669"/>
    <property type="project" value="TreeGrafter"/>
</dbReference>
<evidence type="ECO:0000259" key="4">
    <source>
        <dbReference type="Pfam" id="PF00884"/>
    </source>
</evidence>
<proteinExistence type="inferred from homology"/>
<dbReference type="InterPro" id="IPR050738">
    <property type="entry name" value="Sulfatase"/>
</dbReference>
<evidence type="ECO:0000256" key="1">
    <source>
        <dbReference type="ARBA" id="ARBA00001913"/>
    </source>
</evidence>
<dbReference type="Gene3D" id="3.40.720.10">
    <property type="entry name" value="Alkaline Phosphatase, subunit A"/>
    <property type="match status" value="1"/>
</dbReference>
<dbReference type="Pfam" id="PF00884">
    <property type="entry name" value="Sulfatase"/>
    <property type="match status" value="1"/>
</dbReference>
<dbReference type="PANTHER" id="PTHR42693">
    <property type="entry name" value="ARYLSULFATASE FAMILY MEMBER"/>
    <property type="match status" value="1"/>
</dbReference>
<dbReference type="InterPro" id="IPR017850">
    <property type="entry name" value="Alkaline_phosphatase_core_sf"/>
</dbReference>
<evidence type="ECO:0000256" key="2">
    <source>
        <dbReference type="ARBA" id="ARBA00008779"/>
    </source>
</evidence>
<comment type="similarity">
    <text evidence="2">Belongs to the sulfatase family.</text>
</comment>
<organism evidence="5">
    <name type="scientific">Oikopleura dioica</name>
    <name type="common">Tunicate</name>
    <dbReference type="NCBI Taxonomy" id="34765"/>
    <lineage>
        <taxon>Eukaryota</taxon>
        <taxon>Metazoa</taxon>
        <taxon>Chordata</taxon>
        <taxon>Tunicata</taxon>
        <taxon>Appendicularia</taxon>
        <taxon>Copelata</taxon>
        <taxon>Oikopleuridae</taxon>
        <taxon>Oikopleura</taxon>
    </lineage>
</organism>
<dbReference type="AlphaFoldDB" id="E4XUU0"/>
<dbReference type="OrthoDB" id="103349at2759"/>
<dbReference type="InParanoid" id="E4XUU0"/>
<dbReference type="SUPFAM" id="SSF53649">
    <property type="entry name" value="Alkaline phosphatase-like"/>
    <property type="match status" value="1"/>
</dbReference>
<sequence length="531" mass="60149">MKISKFLPIFSKISADQRPNVILLLTDDFGVGDFQVNQANAPVPTPNIDRLGNEGINFKDAHSGSSRCGPSRYMLMTGRYSLKNSKERNIEVNREPHLGSMFKKAGYTTSIFGKTQPLRTQVVNYDQRVIQARHKKMMEWKSSWKNKEDYNAASDEKKLFHTPGDYYQRISELDHSYDYSFSSYSPCCQVNGFFENGQQTEPFTEWAVQRSFPEVGKSQLMKCAYVAAPFMQEETQGDRFTANFPRAMVAQASFDSREKEQTVSGKLNDFIRTQKESDAPFFAYYGLREGHGPFNTPERFRNTTSAGMLGEMIAETDEIVGKLFQTLEEAGKIDNTLIVFMSDNGAGTNYVPQNLEKYGWSQNAIDLGGENVTLRGGKGYQHEGGTRLPFMWWYPNGFPARTIEDKTVSYLDVFRTLADLVNYSPTCNEGPDSRSLLPILSGESDEIAGPKEVLTHAVKVSPQAIRKNQWKLIPGSNEFFDISKDPGELNNLYEEEWAHPIIANLQARLNNRMASIDEREETTNFGELEIC</sequence>
<dbReference type="Proteomes" id="UP000001307">
    <property type="component" value="Unassembled WGS sequence"/>
</dbReference>
<gene>
    <name evidence="5" type="ORF">GSOID_T00004803001</name>
</gene>